<keyword evidence="1" id="KW-0472">Membrane</keyword>
<accession>A0A1M7L9S4</accession>
<organism evidence="2 3">
    <name type="scientific">Chitinophaga jiangningensis</name>
    <dbReference type="NCBI Taxonomy" id="1419482"/>
    <lineage>
        <taxon>Bacteria</taxon>
        <taxon>Pseudomonadati</taxon>
        <taxon>Bacteroidota</taxon>
        <taxon>Chitinophagia</taxon>
        <taxon>Chitinophagales</taxon>
        <taxon>Chitinophagaceae</taxon>
        <taxon>Chitinophaga</taxon>
    </lineage>
</organism>
<dbReference type="InterPro" id="IPR021354">
    <property type="entry name" value="DUF2975"/>
</dbReference>
<dbReference type="OrthoDB" id="672524at2"/>
<sequence>MNALTSSYTKTQQLLKVMYVFAWVVFIGLSINLGAVLVCFIVSLINPAIAPKLMDWTAMAALQQQDTLQYYSVGSLLIVFNFVKVFLSQIMIQILSGVNMQSPFTGKTVKLLEKMSYFFLSAAAIAYLYNTQLGYIRKDMNTSLNNISIEQFLILGGLVFILSQIFKRGVEIQTENDLTV</sequence>
<evidence type="ECO:0000313" key="2">
    <source>
        <dbReference type="EMBL" id="SHM74673.1"/>
    </source>
</evidence>
<reference evidence="2 3" key="1">
    <citation type="submission" date="2016-11" db="EMBL/GenBank/DDBJ databases">
        <authorList>
            <person name="Jaros S."/>
            <person name="Januszkiewicz K."/>
            <person name="Wedrychowicz H."/>
        </authorList>
    </citation>
    <scope>NUCLEOTIDE SEQUENCE [LARGE SCALE GENOMIC DNA]</scope>
    <source>
        <strain evidence="2 3">DSM 27406</strain>
    </source>
</reference>
<dbReference type="RefSeq" id="WP_073086439.1">
    <property type="nucleotide sequence ID" value="NZ_FRBL01000010.1"/>
</dbReference>
<dbReference type="EMBL" id="FRBL01000010">
    <property type="protein sequence ID" value="SHM74673.1"/>
    <property type="molecule type" value="Genomic_DNA"/>
</dbReference>
<evidence type="ECO:0008006" key="4">
    <source>
        <dbReference type="Google" id="ProtNLM"/>
    </source>
</evidence>
<protein>
    <recommendedName>
        <fullName evidence="4">DUF2975 domain-containing protein</fullName>
    </recommendedName>
</protein>
<dbReference type="AlphaFoldDB" id="A0A1M7L9S4"/>
<proteinExistence type="predicted"/>
<dbReference type="STRING" id="1419482.SAMN05444266_110210"/>
<evidence type="ECO:0000256" key="1">
    <source>
        <dbReference type="SAM" id="Phobius"/>
    </source>
</evidence>
<feature type="transmembrane region" description="Helical" evidence="1">
    <location>
        <begin position="70"/>
        <end position="95"/>
    </location>
</feature>
<dbReference type="Pfam" id="PF11188">
    <property type="entry name" value="DUF2975"/>
    <property type="match status" value="1"/>
</dbReference>
<keyword evidence="3" id="KW-1185">Reference proteome</keyword>
<feature type="transmembrane region" description="Helical" evidence="1">
    <location>
        <begin position="115"/>
        <end position="135"/>
    </location>
</feature>
<evidence type="ECO:0000313" key="3">
    <source>
        <dbReference type="Proteomes" id="UP000184420"/>
    </source>
</evidence>
<feature type="transmembrane region" description="Helical" evidence="1">
    <location>
        <begin position="147"/>
        <end position="166"/>
    </location>
</feature>
<dbReference type="Proteomes" id="UP000184420">
    <property type="component" value="Unassembled WGS sequence"/>
</dbReference>
<feature type="transmembrane region" description="Helical" evidence="1">
    <location>
        <begin position="20"/>
        <end position="49"/>
    </location>
</feature>
<keyword evidence="1" id="KW-0812">Transmembrane</keyword>
<gene>
    <name evidence="2" type="ORF">SAMN05444266_110210</name>
</gene>
<name>A0A1M7L9S4_9BACT</name>
<keyword evidence="1" id="KW-1133">Transmembrane helix</keyword>